<sequence>MTDQTDLPQLALERIYVKDLSLEVPGADVFTREWQPELDINLSSSAEKLDDLHYQVVLTVNVTANNGGSAAFVAEVHQAGIFMLQNIPDDQLGAILGAYCPNVLFPYAREVVSDIVNRGSFPQLLLAPVNFDQAYAQTLAQQDQTQTDADDHHA</sequence>
<dbReference type="SUPFAM" id="SSF54611">
    <property type="entry name" value="SecB-like"/>
    <property type="match status" value="1"/>
</dbReference>
<dbReference type="AlphaFoldDB" id="A0A1B8Q911"/>
<evidence type="ECO:0000313" key="6">
    <source>
        <dbReference type="EMBL" id="OBX73674.1"/>
    </source>
</evidence>
<evidence type="ECO:0000256" key="3">
    <source>
        <dbReference type="ARBA" id="ARBA00022927"/>
    </source>
</evidence>
<reference evidence="7 10" key="1">
    <citation type="submission" date="2016-06" db="EMBL/GenBank/DDBJ databases">
        <title>Draft genome of Moraxella atlantae CCUG 59586.</title>
        <authorList>
            <person name="Salva-Serra F."/>
            <person name="Engstrom-Jakobsson H."/>
            <person name="Thorell K."/>
            <person name="Gonzales-Siles L."/>
            <person name="Karlsson R."/>
            <person name="Boulund F."/>
            <person name="Engstrand L."/>
            <person name="Kristiansson E."/>
            <person name="Moore E."/>
        </authorList>
    </citation>
    <scope>NUCLEOTIDE SEQUENCE [LARGE SCALE GENOMIC DNA]</scope>
    <source>
        <strain evidence="7 10">CCUG 59586</strain>
    </source>
</reference>
<keyword evidence="5" id="KW-0963">Cytoplasm</keyword>
<dbReference type="GO" id="GO:0051262">
    <property type="term" value="P:protein tetramerization"/>
    <property type="evidence" value="ECO:0007669"/>
    <property type="project" value="InterPro"/>
</dbReference>
<comment type="similarity">
    <text evidence="1 5">Belongs to the SecB family.</text>
</comment>
<dbReference type="GO" id="GO:0006457">
    <property type="term" value="P:protein folding"/>
    <property type="evidence" value="ECO:0007669"/>
    <property type="project" value="UniProtKB-UniRule"/>
</dbReference>
<evidence type="ECO:0000313" key="10">
    <source>
        <dbReference type="Proteomes" id="UP000092616"/>
    </source>
</evidence>
<dbReference type="GO" id="GO:0015031">
    <property type="term" value="P:protein transport"/>
    <property type="evidence" value="ECO:0007669"/>
    <property type="project" value="UniProtKB-UniRule"/>
</dbReference>
<dbReference type="EMBL" id="LZMZ01000052">
    <property type="protein sequence ID" value="OBX73674.1"/>
    <property type="molecule type" value="Genomic_DNA"/>
</dbReference>
<dbReference type="Proteomes" id="UP000255193">
    <property type="component" value="Unassembled WGS sequence"/>
</dbReference>
<dbReference type="RefSeq" id="WP_067055053.1">
    <property type="nucleotide sequence ID" value="NZ_CP171125.1"/>
</dbReference>
<dbReference type="Pfam" id="PF02556">
    <property type="entry name" value="SecB"/>
    <property type="match status" value="1"/>
</dbReference>
<evidence type="ECO:0000313" key="11">
    <source>
        <dbReference type="Proteomes" id="UP000255193"/>
    </source>
</evidence>
<comment type="subunit">
    <text evidence="5">Homotetramer, a dimer of dimers. One homotetramer interacts with 1 SecA dimer.</text>
</comment>
<keyword evidence="5" id="KW-0143">Chaperone</keyword>
<evidence type="ECO:0000313" key="9">
    <source>
        <dbReference type="Proteomes" id="UP000092508"/>
    </source>
</evidence>
<dbReference type="HAMAP" id="MF_00821">
    <property type="entry name" value="SecB"/>
    <property type="match status" value="1"/>
</dbReference>
<reference evidence="6 9" key="2">
    <citation type="submission" date="2016-06" db="EMBL/GenBank/DDBJ databases">
        <title>Draft genome of Moraxella atlantae CCUG 66109.</title>
        <authorList>
            <person name="Salva-Serra F."/>
            <person name="Engstrom-Jakobsson H."/>
            <person name="Thorell K."/>
            <person name="Gonzales-Siles L."/>
            <person name="Karlsson R."/>
            <person name="Boulund F."/>
            <person name="Engstrand L."/>
            <person name="Kristiansson E."/>
            <person name="Moore E."/>
        </authorList>
    </citation>
    <scope>NUCLEOTIDE SEQUENCE [LARGE SCALE GENOMIC DNA]</scope>
    <source>
        <strain evidence="6 9">CCUG 66109</strain>
    </source>
</reference>
<dbReference type="STRING" id="34059.A9308_00910"/>
<dbReference type="NCBIfam" id="TIGR00809">
    <property type="entry name" value="secB"/>
    <property type="match status" value="1"/>
</dbReference>
<evidence type="ECO:0000256" key="4">
    <source>
        <dbReference type="ARBA" id="ARBA00023010"/>
    </source>
</evidence>
<dbReference type="InterPro" id="IPR003708">
    <property type="entry name" value="SecB"/>
</dbReference>
<dbReference type="Proteomes" id="UP000092616">
    <property type="component" value="Unassembled WGS sequence"/>
</dbReference>
<keyword evidence="3 5" id="KW-0653">Protein transport</keyword>
<accession>A0A1B8Q911</accession>
<keyword evidence="10" id="KW-1185">Reference proteome</keyword>
<keyword evidence="2 5" id="KW-0813">Transport</keyword>
<dbReference type="Proteomes" id="UP000092508">
    <property type="component" value="Unassembled WGS sequence"/>
</dbReference>
<evidence type="ECO:0000313" key="7">
    <source>
        <dbReference type="EMBL" id="OBX84586.1"/>
    </source>
</evidence>
<comment type="subcellular location">
    <subcellularLocation>
        <location evidence="5">Cytoplasm</location>
    </subcellularLocation>
</comment>
<keyword evidence="4 5" id="KW-0811">Translocation</keyword>
<name>A0A1B8Q911_9GAMM</name>
<dbReference type="OrthoDB" id="9795145at2"/>
<evidence type="ECO:0000256" key="2">
    <source>
        <dbReference type="ARBA" id="ARBA00022448"/>
    </source>
</evidence>
<dbReference type="PANTHER" id="PTHR36918">
    <property type="match status" value="1"/>
</dbReference>
<comment type="function">
    <text evidence="5">One of the proteins required for the normal export of preproteins out of the cell cytoplasm. It is a molecular chaperone that binds to a subset of precursor proteins, maintaining them in a translocation-competent state. It also specifically binds to its receptor SecA.</text>
</comment>
<gene>
    <name evidence="5 8" type="primary">secB</name>
    <name evidence="7" type="ORF">A9306_02710</name>
    <name evidence="6" type="ORF">A9308_00910</name>
    <name evidence="8" type="ORF">NCTC11091_01175</name>
</gene>
<dbReference type="PRINTS" id="PR01594">
    <property type="entry name" value="SECBCHAPRONE"/>
</dbReference>
<dbReference type="PANTHER" id="PTHR36918:SF1">
    <property type="entry name" value="PROTEIN-EXPORT PROTEIN SECB"/>
    <property type="match status" value="1"/>
</dbReference>
<dbReference type="Gene3D" id="3.10.420.10">
    <property type="entry name" value="SecB-like"/>
    <property type="match status" value="1"/>
</dbReference>
<dbReference type="EMBL" id="LZNA01000002">
    <property type="protein sequence ID" value="OBX84586.1"/>
    <property type="molecule type" value="Genomic_DNA"/>
</dbReference>
<protein>
    <recommendedName>
        <fullName evidence="5">Protein-export protein SecB</fullName>
    </recommendedName>
</protein>
<proteinExistence type="inferred from homology"/>
<dbReference type="NCBIfam" id="NF004393">
    <property type="entry name" value="PRK05751.1-4"/>
    <property type="match status" value="1"/>
</dbReference>
<evidence type="ECO:0000313" key="8">
    <source>
        <dbReference type="EMBL" id="STY95381.1"/>
    </source>
</evidence>
<dbReference type="GO" id="GO:0051082">
    <property type="term" value="F:unfolded protein binding"/>
    <property type="evidence" value="ECO:0007669"/>
    <property type="project" value="InterPro"/>
</dbReference>
<dbReference type="EMBL" id="UGQA01000001">
    <property type="protein sequence ID" value="STY95381.1"/>
    <property type="molecule type" value="Genomic_DNA"/>
</dbReference>
<evidence type="ECO:0000256" key="5">
    <source>
        <dbReference type="HAMAP-Rule" id="MF_00821"/>
    </source>
</evidence>
<evidence type="ECO:0000256" key="1">
    <source>
        <dbReference type="ARBA" id="ARBA00009990"/>
    </source>
</evidence>
<dbReference type="InterPro" id="IPR035958">
    <property type="entry name" value="SecB-like_sf"/>
</dbReference>
<organism evidence="6 9">
    <name type="scientific">Faucicola atlantae</name>
    <dbReference type="NCBI Taxonomy" id="34059"/>
    <lineage>
        <taxon>Bacteria</taxon>
        <taxon>Pseudomonadati</taxon>
        <taxon>Pseudomonadota</taxon>
        <taxon>Gammaproteobacteria</taxon>
        <taxon>Moraxellales</taxon>
        <taxon>Moraxellaceae</taxon>
        <taxon>Faucicola</taxon>
    </lineage>
</organism>
<dbReference type="GO" id="GO:0005737">
    <property type="term" value="C:cytoplasm"/>
    <property type="evidence" value="ECO:0007669"/>
    <property type="project" value="UniProtKB-SubCell"/>
</dbReference>
<reference evidence="8 11" key="3">
    <citation type="submission" date="2018-06" db="EMBL/GenBank/DDBJ databases">
        <authorList>
            <consortium name="Pathogen Informatics"/>
            <person name="Doyle S."/>
        </authorList>
    </citation>
    <scope>NUCLEOTIDE SEQUENCE [LARGE SCALE GENOMIC DNA]</scope>
    <source>
        <strain evidence="8 11">NCTC11091</strain>
    </source>
</reference>